<gene>
    <name evidence="2" type="ORF">TCNE_LOCUS18200</name>
</gene>
<protein>
    <submittedName>
        <fullName evidence="4">Neur_chan_memb domain-containing protein</fullName>
    </submittedName>
</protein>
<evidence type="ECO:0000313" key="3">
    <source>
        <dbReference type="Proteomes" id="UP000050794"/>
    </source>
</evidence>
<evidence type="ECO:0000313" key="2">
    <source>
        <dbReference type="EMBL" id="VDM49521.1"/>
    </source>
</evidence>
<evidence type="ECO:0000256" key="1">
    <source>
        <dbReference type="SAM" id="Phobius"/>
    </source>
</evidence>
<dbReference type="Proteomes" id="UP000050794">
    <property type="component" value="Unassembled WGS sequence"/>
</dbReference>
<evidence type="ECO:0000313" key="4">
    <source>
        <dbReference type="WBParaSite" id="TCNE_0001820401-mRNA-1"/>
    </source>
</evidence>
<sequence length="70" mass="7890">MRPEAETSSMGECAAVAAERKDLHGKWCDLTTFMAVPLKVLFTVSFNLMISFVIMLNLMLPFVIMFSLML</sequence>
<keyword evidence="1" id="KW-0472">Membrane</keyword>
<reference evidence="2 3" key="2">
    <citation type="submission" date="2018-11" db="EMBL/GenBank/DDBJ databases">
        <authorList>
            <consortium name="Pathogen Informatics"/>
        </authorList>
    </citation>
    <scope>NUCLEOTIDE SEQUENCE [LARGE SCALE GENOMIC DNA]</scope>
</reference>
<dbReference type="AlphaFoldDB" id="A0A183VBT0"/>
<proteinExistence type="predicted"/>
<keyword evidence="1" id="KW-1133">Transmembrane helix</keyword>
<reference evidence="4" key="1">
    <citation type="submission" date="2016-06" db="UniProtKB">
        <authorList>
            <consortium name="WormBaseParasite"/>
        </authorList>
    </citation>
    <scope>IDENTIFICATION</scope>
</reference>
<keyword evidence="3" id="KW-1185">Reference proteome</keyword>
<dbReference type="WBParaSite" id="TCNE_0001820401-mRNA-1">
    <property type="protein sequence ID" value="TCNE_0001820401-mRNA-1"/>
    <property type="gene ID" value="TCNE_0001820401"/>
</dbReference>
<organism evidence="3 4">
    <name type="scientific">Toxocara canis</name>
    <name type="common">Canine roundworm</name>
    <dbReference type="NCBI Taxonomy" id="6265"/>
    <lineage>
        <taxon>Eukaryota</taxon>
        <taxon>Metazoa</taxon>
        <taxon>Ecdysozoa</taxon>
        <taxon>Nematoda</taxon>
        <taxon>Chromadorea</taxon>
        <taxon>Rhabditida</taxon>
        <taxon>Spirurina</taxon>
        <taxon>Ascaridomorpha</taxon>
        <taxon>Ascaridoidea</taxon>
        <taxon>Toxocaridae</taxon>
        <taxon>Toxocara</taxon>
    </lineage>
</organism>
<keyword evidence="1" id="KW-0812">Transmembrane</keyword>
<dbReference type="EMBL" id="UYWY01025240">
    <property type="protein sequence ID" value="VDM49521.1"/>
    <property type="molecule type" value="Genomic_DNA"/>
</dbReference>
<feature type="transmembrane region" description="Helical" evidence="1">
    <location>
        <begin position="40"/>
        <end position="68"/>
    </location>
</feature>
<name>A0A183VBT0_TOXCA</name>
<accession>A0A183VBT0</accession>